<dbReference type="InterPro" id="IPR036291">
    <property type="entry name" value="NAD(P)-bd_dom_sf"/>
</dbReference>
<sequence>MKIVIAGGSGFVGHALSSYLLHANHEVIILTRKPSYTDGAIKYVQWLKAGSAPEKQLSNIDAIINLAGTSLNEGRWTKNRKEEIYISRIEATMAINRLIEELPQKPKVLVNASAVGIYPTSKAATYNEASTQQAHDFLGKTVADWESVAKKSQALGVRVVLCRFGVIFGKGGGALPMMVLPYKLHVGGNLGSGLQWVSWVHLDDVARAIDFILHDESISGPVNITSPNPVRMTQIGQTISTILQRKHWFPTPSPLLKIALGEKSMMILEGQRVIPVVLQNSGFEFSYAKIQDALTNLL</sequence>
<protein>
    <submittedName>
        <fullName evidence="4">TIGR01777 family protein</fullName>
    </submittedName>
</protein>
<dbReference type="InterPro" id="IPR001509">
    <property type="entry name" value="Epimerase_deHydtase"/>
</dbReference>
<comment type="caution">
    <text evidence="4">The sequence shown here is derived from an EMBL/GenBank/DDBJ whole genome shotgun (WGS) entry which is preliminary data.</text>
</comment>
<evidence type="ECO:0000256" key="1">
    <source>
        <dbReference type="ARBA" id="ARBA00009353"/>
    </source>
</evidence>
<dbReference type="OrthoDB" id="9801773at2"/>
<evidence type="ECO:0000313" key="5">
    <source>
        <dbReference type="Proteomes" id="UP000245938"/>
    </source>
</evidence>
<reference evidence="4 5" key="1">
    <citation type="submission" date="2018-05" db="EMBL/GenBank/DDBJ databases">
        <title>Kurthia sibirica genome sequence.</title>
        <authorList>
            <person name="Maclea K.S."/>
            <person name="Goen A.E."/>
        </authorList>
    </citation>
    <scope>NUCLEOTIDE SEQUENCE [LARGE SCALE GENOMIC DNA]</scope>
    <source>
        <strain evidence="4 5">ATCC 49154</strain>
    </source>
</reference>
<evidence type="ECO:0000259" key="3">
    <source>
        <dbReference type="Pfam" id="PF08338"/>
    </source>
</evidence>
<dbReference type="InterPro" id="IPR010099">
    <property type="entry name" value="SDR39U1"/>
</dbReference>
<feature type="domain" description="NAD-dependent epimerase/dehydratase" evidence="2">
    <location>
        <begin position="3"/>
        <end position="215"/>
    </location>
</feature>
<name>A0A2U3AL86_9BACL</name>
<dbReference type="CDD" id="cd05242">
    <property type="entry name" value="SDR_a8"/>
    <property type="match status" value="1"/>
</dbReference>
<dbReference type="Proteomes" id="UP000245938">
    <property type="component" value="Unassembled WGS sequence"/>
</dbReference>
<dbReference type="NCBIfam" id="TIGR01777">
    <property type="entry name" value="yfcH"/>
    <property type="match status" value="1"/>
</dbReference>
<dbReference type="SUPFAM" id="SSF51735">
    <property type="entry name" value="NAD(P)-binding Rossmann-fold domains"/>
    <property type="match status" value="1"/>
</dbReference>
<accession>A0A2U3AL86</accession>
<gene>
    <name evidence="4" type="ORF">DEX24_09275</name>
</gene>
<dbReference type="Gene3D" id="3.40.50.720">
    <property type="entry name" value="NAD(P)-binding Rossmann-like Domain"/>
    <property type="match status" value="1"/>
</dbReference>
<comment type="similarity">
    <text evidence="1">Belongs to the NAD(P)-dependent epimerase/dehydratase family. SDR39U1 subfamily.</text>
</comment>
<dbReference type="RefSeq" id="WP_109306146.1">
    <property type="nucleotide sequence ID" value="NZ_BJUF01000034.1"/>
</dbReference>
<feature type="domain" description="DUF1731" evidence="3">
    <location>
        <begin position="251"/>
        <end position="297"/>
    </location>
</feature>
<dbReference type="InterPro" id="IPR013549">
    <property type="entry name" value="DUF1731"/>
</dbReference>
<evidence type="ECO:0000259" key="2">
    <source>
        <dbReference type="Pfam" id="PF01370"/>
    </source>
</evidence>
<dbReference type="PANTHER" id="PTHR11092">
    <property type="entry name" value="SUGAR NUCLEOTIDE EPIMERASE RELATED"/>
    <property type="match status" value="1"/>
</dbReference>
<evidence type="ECO:0000313" key="4">
    <source>
        <dbReference type="EMBL" id="PWI25298.1"/>
    </source>
</evidence>
<dbReference type="PANTHER" id="PTHR11092:SF0">
    <property type="entry name" value="EPIMERASE FAMILY PROTEIN SDR39U1"/>
    <property type="match status" value="1"/>
</dbReference>
<dbReference type="AlphaFoldDB" id="A0A2U3AL86"/>
<proteinExistence type="inferred from homology"/>
<dbReference type="Pfam" id="PF08338">
    <property type="entry name" value="DUF1731"/>
    <property type="match status" value="1"/>
</dbReference>
<dbReference type="Pfam" id="PF01370">
    <property type="entry name" value="Epimerase"/>
    <property type="match status" value="1"/>
</dbReference>
<keyword evidence="5" id="KW-1185">Reference proteome</keyword>
<dbReference type="EMBL" id="QFVR01000010">
    <property type="protein sequence ID" value="PWI25298.1"/>
    <property type="molecule type" value="Genomic_DNA"/>
</dbReference>
<organism evidence="4 5">
    <name type="scientific">Kurthia sibirica</name>
    <dbReference type="NCBI Taxonomy" id="202750"/>
    <lineage>
        <taxon>Bacteria</taxon>
        <taxon>Bacillati</taxon>
        <taxon>Bacillota</taxon>
        <taxon>Bacilli</taxon>
        <taxon>Bacillales</taxon>
        <taxon>Caryophanaceae</taxon>
        <taxon>Kurthia</taxon>
    </lineage>
</organism>